<dbReference type="OrthoDB" id="8954335at2759"/>
<evidence type="ECO:0000313" key="3">
    <source>
        <dbReference type="Proteomes" id="UP000001194"/>
    </source>
</evidence>
<dbReference type="SUPFAM" id="SSF52540">
    <property type="entry name" value="P-loop containing nucleoside triphosphate hydrolases"/>
    <property type="match status" value="2"/>
</dbReference>
<proteinExistence type="predicted"/>
<dbReference type="KEGG" id="lbc:LACBIDRAFT_315054"/>
<dbReference type="GeneID" id="6085062"/>
<dbReference type="STRING" id="486041.B0DZP6"/>
<sequence length="540" mass="60647">MSQSTWMPKDNDVIIPIMGPTGVGKSTFINYIAGREVAEVGHDLCSRTIQLCPIIIDSSQSAPLNGGRLVLVDTPGFDDTCVDDTAILHSISLWLENMYHKKETKLAGIIYLHDISQARMQGSLRRNLDVFRKLCGDGALRHVVLCTTKWSQVEEEVGERRTEHLKGVFWKEMIEHGSTVLALNDQNVGLPADLAMSPENSCRFVSAWRVVNLIIESNREKMTALQIQKELVDDRKPIPDTEAGRELRFSLKTLIKTLEETKADESLNASRRDEINALIGVVRDQIKAMRIPFSLRVLNFFNIASDKMLYIFSAENLILIFRQLLCSLGQEQWTPQDNAFIILVMGMSGAGKSEVSRLQSTTIRWNSCFQFINYIAGEARVTQVGDDYKPCTTKVLPLVIKPSLGNGRRLVLVDTPGYGDNVGNDAKIQNCIISGLKKLCKNEPNHAGIIYIHDISLTRIPVSGTKKVLDFVSKLQPNPRNVVLCTTKWTIPYNLGAEEQRAKQLDEYWKDFIEKGSTVHKFENSQESAWKAVNLIIQAN</sequence>
<dbReference type="InterPro" id="IPR006073">
    <property type="entry name" value="GTP-bd"/>
</dbReference>
<dbReference type="AlphaFoldDB" id="B0DZP6"/>
<reference evidence="2 3" key="1">
    <citation type="journal article" date="2008" name="Nature">
        <title>The genome of Laccaria bicolor provides insights into mycorrhizal symbiosis.</title>
        <authorList>
            <person name="Martin F."/>
            <person name="Aerts A."/>
            <person name="Ahren D."/>
            <person name="Brun A."/>
            <person name="Danchin E.G.J."/>
            <person name="Duchaussoy F."/>
            <person name="Gibon J."/>
            <person name="Kohler A."/>
            <person name="Lindquist E."/>
            <person name="Pereda V."/>
            <person name="Salamov A."/>
            <person name="Shapiro H.J."/>
            <person name="Wuyts J."/>
            <person name="Blaudez D."/>
            <person name="Buee M."/>
            <person name="Brokstein P."/>
            <person name="Canbaeck B."/>
            <person name="Cohen D."/>
            <person name="Courty P.E."/>
            <person name="Coutinho P.M."/>
            <person name="Delaruelle C."/>
            <person name="Detter J.C."/>
            <person name="Deveau A."/>
            <person name="DiFazio S."/>
            <person name="Duplessis S."/>
            <person name="Fraissinet-Tachet L."/>
            <person name="Lucic E."/>
            <person name="Frey-Klett P."/>
            <person name="Fourrey C."/>
            <person name="Feussner I."/>
            <person name="Gay G."/>
            <person name="Grimwood J."/>
            <person name="Hoegger P.J."/>
            <person name="Jain P."/>
            <person name="Kilaru S."/>
            <person name="Labbe J."/>
            <person name="Lin Y.C."/>
            <person name="Legue V."/>
            <person name="Le Tacon F."/>
            <person name="Marmeisse R."/>
            <person name="Melayah D."/>
            <person name="Montanini B."/>
            <person name="Muratet M."/>
            <person name="Nehls U."/>
            <person name="Niculita-Hirzel H."/>
            <person name="Oudot-Le Secq M.P."/>
            <person name="Peter M."/>
            <person name="Quesneville H."/>
            <person name="Rajashekar B."/>
            <person name="Reich M."/>
            <person name="Rouhier N."/>
            <person name="Schmutz J."/>
            <person name="Yin T."/>
            <person name="Chalot M."/>
            <person name="Henrissat B."/>
            <person name="Kuees U."/>
            <person name="Lucas S."/>
            <person name="Van de Peer Y."/>
            <person name="Podila G.K."/>
            <person name="Polle A."/>
            <person name="Pukkila P.J."/>
            <person name="Richardson P.M."/>
            <person name="Rouze P."/>
            <person name="Sanders I.R."/>
            <person name="Stajich J.E."/>
            <person name="Tunlid A."/>
            <person name="Tuskan G."/>
            <person name="Grigoriev I.V."/>
        </authorList>
    </citation>
    <scope>NUCLEOTIDE SEQUENCE [LARGE SCALE GENOMIC DNA]</scope>
    <source>
        <strain evidence="3">S238N-H82 / ATCC MYA-4686</strain>
    </source>
</reference>
<dbReference type="Pfam" id="PF01926">
    <property type="entry name" value="MMR_HSR1"/>
    <property type="match status" value="1"/>
</dbReference>
<dbReference type="GO" id="GO:0005525">
    <property type="term" value="F:GTP binding"/>
    <property type="evidence" value="ECO:0007669"/>
    <property type="project" value="InterPro"/>
</dbReference>
<protein>
    <submittedName>
        <fullName evidence="2">Predicted protein</fullName>
    </submittedName>
</protein>
<evidence type="ECO:0000313" key="2">
    <source>
        <dbReference type="EMBL" id="EDQ99913.1"/>
    </source>
</evidence>
<dbReference type="EMBL" id="DS547157">
    <property type="protein sequence ID" value="EDQ99913.1"/>
    <property type="molecule type" value="Genomic_DNA"/>
</dbReference>
<dbReference type="HOGENOM" id="CLU_018003_8_0_1"/>
<dbReference type="InParanoid" id="B0DZP6"/>
<organism evidence="3">
    <name type="scientific">Laccaria bicolor (strain S238N-H82 / ATCC MYA-4686)</name>
    <name type="common">Bicoloured deceiver</name>
    <name type="synonym">Laccaria laccata var. bicolor</name>
    <dbReference type="NCBI Taxonomy" id="486041"/>
    <lineage>
        <taxon>Eukaryota</taxon>
        <taxon>Fungi</taxon>
        <taxon>Dikarya</taxon>
        <taxon>Basidiomycota</taxon>
        <taxon>Agaricomycotina</taxon>
        <taxon>Agaricomycetes</taxon>
        <taxon>Agaricomycetidae</taxon>
        <taxon>Agaricales</taxon>
        <taxon>Agaricineae</taxon>
        <taxon>Hydnangiaceae</taxon>
        <taxon>Laccaria</taxon>
    </lineage>
</organism>
<gene>
    <name evidence="2" type="ORF">LACBIDRAFT_315054</name>
</gene>
<evidence type="ECO:0000259" key="1">
    <source>
        <dbReference type="Pfam" id="PF01926"/>
    </source>
</evidence>
<feature type="domain" description="G" evidence="1">
    <location>
        <begin position="17"/>
        <end position="114"/>
    </location>
</feature>
<dbReference type="RefSeq" id="XP_001889456.1">
    <property type="nucleotide sequence ID" value="XM_001889421.1"/>
</dbReference>
<name>B0DZP6_LACBS</name>
<keyword evidence="3" id="KW-1185">Reference proteome</keyword>
<dbReference type="InterPro" id="IPR027417">
    <property type="entry name" value="P-loop_NTPase"/>
</dbReference>
<dbReference type="CDD" id="cd00882">
    <property type="entry name" value="Ras_like_GTPase"/>
    <property type="match status" value="1"/>
</dbReference>
<dbReference type="Proteomes" id="UP000001194">
    <property type="component" value="Unassembled WGS sequence"/>
</dbReference>
<dbReference type="Gene3D" id="3.40.50.300">
    <property type="entry name" value="P-loop containing nucleotide triphosphate hydrolases"/>
    <property type="match status" value="2"/>
</dbReference>
<accession>B0DZP6</accession>